<dbReference type="Proteomes" id="UP001225072">
    <property type="component" value="Unassembled WGS sequence"/>
</dbReference>
<dbReference type="RefSeq" id="WP_307449736.1">
    <property type="nucleotide sequence ID" value="NZ_JAUTAL010000001.1"/>
</dbReference>
<gene>
    <name evidence="1" type="ORF">QE404_001926</name>
</gene>
<evidence type="ECO:0000313" key="1">
    <source>
        <dbReference type="EMBL" id="MDQ1096779.1"/>
    </source>
</evidence>
<dbReference type="EMBL" id="JAUTAL010000001">
    <property type="protein sequence ID" value="MDQ1096779.1"/>
    <property type="molecule type" value="Genomic_DNA"/>
</dbReference>
<proteinExistence type="predicted"/>
<protein>
    <submittedName>
        <fullName evidence="1">Uncharacterized protein</fullName>
    </submittedName>
</protein>
<comment type="caution">
    <text evidence="1">The sequence shown here is derived from an EMBL/GenBank/DDBJ whole genome shotgun (WGS) entry which is preliminary data.</text>
</comment>
<organism evidence="1 2">
    <name type="scientific">Chryseobacterium camelliae</name>
    <dbReference type="NCBI Taxonomy" id="1265445"/>
    <lineage>
        <taxon>Bacteria</taxon>
        <taxon>Pseudomonadati</taxon>
        <taxon>Bacteroidota</taxon>
        <taxon>Flavobacteriia</taxon>
        <taxon>Flavobacteriales</taxon>
        <taxon>Weeksellaceae</taxon>
        <taxon>Chryseobacterium group</taxon>
        <taxon>Chryseobacterium</taxon>
    </lineage>
</organism>
<name>A0ABU0TI94_9FLAO</name>
<keyword evidence="2" id="KW-1185">Reference proteome</keyword>
<accession>A0ABU0TI94</accession>
<evidence type="ECO:0000313" key="2">
    <source>
        <dbReference type="Proteomes" id="UP001225072"/>
    </source>
</evidence>
<sequence length="65" mass="7697">MKNRTSEYEVCHPKWDWYKVKDHQLDLDFQKMYGTDFACLNEQQPVSVMLAEGSPVEVKIKKYVA</sequence>
<reference evidence="1 2" key="1">
    <citation type="submission" date="2023-07" db="EMBL/GenBank/DDBJ databases">
        <title>Functional and genomic diversity of the sorghum phyllosphere microbiome.</title>
        <authorList>
            <person name="Shade A."/>
        </authorList>
    </citation>
    <scope>NUCLEOTIDE SEQUENCE [LARGE SCALE GENOMIC DNA]</scope>
    <source>
        <strain evidence="1 2">SORGH_AS_1064</strain>
    </source>
</reference>